<dbReference type="EMBL" id="NHTK01006065">
    <property type="protein sequence ID" value="PPQ65462.1"/>
    <property type="molecule type" value="Genomic_DNA"/>
</dbReference>
<gene>
    <name evidence="1" type="ORF">CVT24_010793</name>
</gene>
<accession>A0A409VGS1</accession>
<dbReference type="AlphaFoldDB" id="A0A409VGS1"/>
<sequence length="616" mass="67881">MSAPPLELGNSKNGHSPDVSIASLSLNASPSVSDRRHPRLSYDLILQILSTALESGATIPFSTTVIGQNQSQTAAELQFKRENKPTNHGLILITKCSIVCREFHMAAASLLYRDVVVSPKFSPVLNLREGLSVPASSNLSSALLPHNAPYVLSLEISGYISPRPGPRNPLPALIPLALKTFTNLRRIVFTPSTYHELLFEESLPLLKNVSRLKELTVGAACFGGERPGAWGAEKIVEVGIREKRNVLEEEGGTGKLQTSMVKTEIQNDQTAATRSTQDGTDIPEKPCLRVIGLVSPGRAILERVPDWLEGLKRDGGRLTGLHLKDNCGSVTPGVLRAIMPHVKDSLTDLTLGLSYSLADEDVFNFVGEIEHLRWLKLRYYWQLKQPPRQPSLRNLSTFIVSHPELQARKDVLELCKWVRRAIKGSPLLEVLKLCGDDDLGPGVDERGMVNGGDVADDSYEGNGDNIPSPGSFDPLLEHLTLKHKERLRILDLGTGFMSVASFKKVATECQGLEVIRAAVGKGFLNTFSELSSSLKRLHTLDLRIVHVPYHFLSDGGRSKGVVEWAQKALIDGPDALRRIRVQGVLWECRWEVGEDGQTRKVVEEVDYGILTPPWRK</sequence>
<evidence type="ECO:0000313" key="2">
    <source>
        <dbReference type="Proteomes" id="UP000284842"/>
    </source>
</evidence>
<proteinExistence type="predicted"/>
<keyword evidence="2" id="KW-1185">Reference proteome</keyword>
<evidence type="ECO:0000313" key="1">
    <source>
        <dbReference type="EMBL" id="PPQ65462.1"/>
    </source>
</evidence>
<name>A0A409VGS1_9AGAR</name>
<dbReference type="Proteomes" id="UP000284842">
    <property type="component" value="Unassembled WGS sequence"/>
</dbReference>
<dbReference type="InterPro" id="IPR032675">
    <property type="entry name" value="LRR_dom_sf"/>
</dbReference>
<dbReference type="Gene3D" id="3.80.10.10">
    <property type="entry name" value="Ribonuclease Inhibitor"/>
    <property type="match status" value="1"/>
</dbReference>
<protein>
    <submittedName>
        <fullName evidence="1">Uncharacterized protein</fullName>
    </submittedName>
</protein>
<reference evidence="1 2" key="1">
    <citation type="journal article" date="2018" name="Evol. Lett.">
        <title>Horizontal gene cluster transfer increased hallucinogenic mushroom diversity.</title>
        <authorList>
            <person name="Reynolds H.T."/>
            <person name="Vijayakumar V."/>
            <person name="Gluck-Thaler E."/>
            <person name="Korotkin H.B."/>
            <person name="Matheny P.B."/>
            <person name="Slot J.C."/>
        </authorList>
    </citation>
    <scope>NUCLEOTIDE SEQUENCE [LARGE SCALE GENOMIC DNA]</scope>
    <source>
        <strain evidence="1 2">2629</strain>
    </source>
</reference>
<dbReference type="InParanoid" id="A0A409VGS1"/>
<organism evidence="1 2">
    <name type="scientific">Panaeolus cyanescens</name>
    <dbReference type="NCBI Taxonomy" id="181874"/>
    <lineage>
        <taxon>Eukaryota</taxon>
        <taxon>Fungi</taxon>
        <taxon>Dikarya</taxon>
        <taxon>Basidiomycota</taxon>
        <taxon>Agaricomycotina</taxon>
        <taxon>Agaricomycetes</taxon>
        <taxon>Agaricomycetidae</taxon>
        <taxon>Agaricales</taxon>
        <taxon>Agaricineae</taxon>
        <taxon>Galeropsidaceae</taxon>
        <taxon>Panaeolus</taxon>
    </lineage>
</organism>
<dbReference type="OrthoDB" id="3264508at2759"/>
<comment type="caution">
    <text evidence="1">The sequence shown here is derived from an EMBL/GenBank/DDBJ whole genome shotgun (WGS) entry which is preliminary data.</text>
</comment>
<dbReference type="SUPFAM" id="SSF52047">
    <property type="entry name" value="RNI-like"/>
    <property type="match status" value="1"/>
</dbReference>